<sequence>MKVTQKNVRVFHIEIDDESAFLEYFRKNSPLLKEFFLLIEGEITPKIAFVLEQSGVCYKEINQCRIRFGSIKKEAVAVEEPSQKETCDEKPLSKESRELTQQRKVKLYDRTIRSGEELHETLPTVIFGRINSGAKVFCEESMSIYGMIDGLVQCDGEYIVLSGIGSRGHLIFNGQIVDSEQIRANVLQKIVIRDHALEIKEVV</sequence>
<reference evidence="1 2" key="1">
    <citation type="journal article" date="2017" name="Front. Microbiol.">
        <title>Comparative Genomic Analysis of the Class Epsilonproteobacteria and Proposed Reclassification to Epsilonbacteraeota (phyl. nov.).</title>
        <authorList>
            <person name="Waite D.W."/>
            <person name="Vanwonterghem I."/>
            <person name="Rinke C."/>
            <person name="Parks D.H."/>
            <person name="Zhang Y."/>
            <person name="Takai K."/>
            <person name="Sievert S.M."/>
            <person name="Simon J."/>
            <person name="Campbell B.J."/>
            <person name="Hanson T.E."/>
            <person name="Woyke T."/>
            <person name="Klotz M.G."/>
            <person name="Hugenholtz P."/>
        </authorList>
    </citation>
    <scope>NUCLEOTIDE SEQUENCE [LARGE SCALE GENOMIC DNA]</scope>
    <source>
        <strain evidence="1">UBA11420</strain>
    </source>
</reference>
<name>A0A2D3W9F9_9BACT</name>
<dbReference type="EMBL" id="DLUG01000222">
    <property type="protein sequence ID" value="DAB35730.1"/>
    <property type="molecule type" value="Genomic_DNA"/>
</dbReference>
<dbReference type="GO" id="GO:0000902">
    <property type="term" value="P:cell morphogenesis"/>
    <property type="evidence" value="ECO:0007669"/>
    <property type="project" value="InterPro"/>
</dbReference>
<protein>
    <submittedName>
        <fullName evidence="1">Septum site-determining protein MinC</fullName>
    </submittedName>
</protein>
<dbReference type="Proteomes" id="UP000231638">
    <property type="component" value="Unassembled WGS sequence"/>
</dbReference>
<dbReference type="STRING" id="366522.GCA_001548055_02523"/>
<dbReference type="InterPro" id="IPR016098">
    <property type="entry name" value="CAP/MinC_C"/>
</dbReference>
<gene>
    <name evidence="1" type="ORF">CFH80_08615</name>
</gene>
<evidence type="ECO:0000313" key="2">
    <source>
        <dbReference type="Proteomes" id="UP000231638"/>
    </source>
</evidence>
<dbReference type="AlphaFoldDB" id="A0A2D3W9F9"/>
<dbReference type="Gene3D" id="2.160.20.70">
    <property type="match status" value="1"/>
</dbReference>
<dbReference type="SUPFAM" id="SSF63848">
    <property type="entry name" value="Cell-division inhibitor MinC, C-terminal domain"/>
    <property type="match status" value="1"/>
</dbReference>
<proteinExistence type="predicted"/>
<comment type="caution">
    <text evidence="1">The sequence shown here is derived from an EMBL/GenBank/DDBJ whole genome shotgun (WGS) entry which is preliminary data.</text>
</comment>
<organism evidence="1 2">
    <name type="scientific">Sulfurospirillum cavolei</name>
    <dbReference type="NCBI Taxonomy" id="366522"/>
    <lineage>
        <taxon>Bacteria</taxon>
        <taxon>Pseudomonadati</taxon>
        <taxon>Campylobacterota</taxon>
        <taxon>Epsilonproteobacteria</taxon>
        <taxon>Campylobacterales</taxon>
        <taxon>Sulfurospirillaceae</taxon>
        <taxon>Sulfurospirillum</taxon>
    </lineage>
</organism>
<dbReference type="InterPro" id="IPR036145">
    <property type="entry name" value="MinC_C_sf"/>
</dbReference>
<evidence type="ECO:0000313" key="1">
    <source>
        <dbReference type="EMBL" id="DAB35730.1"/>
    </source>
</evidence>
<accession>A0A2D3W9F9</accession>